<protein>
    <recommendedName>
        <fullName evidence="3">DUF2357 domain-containing protein</fullName>
    </recommendedName>
</protein>
<organism evidence="1 2">
    <name type="scientific">Anabaena sphaerica FACHB-251</name>
    <dbReference type="NCBI Taxonomy" id="2692883"/>
    <lineage>
        <taxon>Bacteria</taxon>
        <taxon>Bacillati</taxon>
        <taxon>Cyanobacteriota</taxon>
        <taxon>Cyanophyceae</taxon>
        <taxon>Nostocales</taxon>
        <taxon>Nostocaceae</taxon>
        <taxon>Anabaena</taxon>
    </lineage>
</organism>
<evidence type="ECO:0008006" key="3">
    <source>
        <dbReference type="Google" id="ProtNLM"/>
    </source>
</evidence>
<dbReference type="AlphaFoldDB" id="A0A927A242"/>
<evidence type="ECO:0000313" key="2">
    <source>
        <dbReference type="Proteomes" id="UP000662185"/>
    </source>
</evidence>
<dbReference type="Proteomes" id="UP000662185">
    <property type="component" value="Unassembled WGS sequence"/>
</dbReference>
<comment type="caution">
    <text evidence="1">The sequence shown here is derived from an EMBL/GenBank/DDBJ whole genome shotgun (WGS) entry which is preliminary data.</text>
</comment>
<keyword evidence="2" id="KW-1185">Reference proteome</keyword>
<proteinExistence type="predicted"/>
<name>A0A927A242_9NOST</name>
<dbReference type="EMBL" id="JACJQU010000012">
    <property type="protein sequence ID" value="MBD2295354.1"/>
    <property type="molecule type" value="Genomic_DNA"/>
</dbReference>
<sequence>MINFAALELKVNTKYSFVGIQKEGSKLIFHIPKGFSEDDINTFDKKRDLFFRLYRVLNVFKQICIEKGYLNKNNQANDRDGVLEVDTGSEITSDDDSKNIFYSKLDVLASILDAYDELKILGLVSRLGKSERLDYSKLHRYLNNAVFLNNGAIYIDAMNLSRKEIHFDSTDIVAMYCYILTEIKEQLQQEVNPDIKSLAERFQEKYLGIEASLFNEKYYLRVTNELKDALELIDHYTPIKDSDYWDFYEAIYKFLFGDLDNSLKGEVWGFSNFNTIWESMCLTHVIHSIALNSIFYFDKTFISNSLINKWNDCSKIIDITHIFNINGNNLIPDLVIWSFESEEGEILSLTNREFKKRNYIEYSLTKNDSFNDHGYLTIFDINIKFGGKRISQSRIKGLKITNIDKSLEENLKHCFNDIKINSKQKLPDNYYSYWNVTNINHEELVMMISLNHIFYKALLMKLYDYTNFFEEFICNIFGTDAKINNNIFYWSLFREYSRLREMDEINQLYKEFLDKRNFYFIDIKYSDPQYYENIDKIEEIKNRSIRKQFVYEYILQKHLEKTNNPLKELDIKSEFWLPAYSETQETFIPMPENTKFMNNYIKLTGVNIMAVIDSYLETEEK</sequence>
<gene>
    <name evidence="1" type="ORF">H6G06_18225</name>
</gene>
<evidence type="ECO:0000313" key="1">
    <source>
        <dbReference type="EMBL" id="MBD2295354.1"/>
    </source>
</evidence>
<reference evidence="2" key="1">
    <citation type="journal article" date="2020" name="ISME J.">
        <title>Comparative genomics reveals insights into cyanobacterial evolution and habitat adaptation.</title>
        <authorList>
            <person name="Chen M.Y."/>
            <person name="Teng W.K."/>
            <person name="Zhao L."/>
            <person name="Hu C.X."/>
            <person name="Zhou Y.K."/>
            <person name="Han B.P."/>
            <person name="Song L.R."/>
            <person name="Shu W.S."/>
        </authorList>
    </citation>
    <scope>NUCLEOTIDE SEQUENCE [LARGE SCALE GENOMIC DNA]</scope>
    <source>
        <strain evidence="2">FACHB-251</strain>
    </source>
</reference>
<dbReference type="RefSeq" id="WP_190562680.1">
    <property type="nucleotide sequence ID" value="NZ_JACJQU010000012.1"/>
</dbReference>
<accession>A0A927A242</accession>